<reference evidence="1" key="2">
    <citation type="submission" date="2020-05" db="UniProtKB">
        <authorList>
            <consortium name="EnsemblMetazoa"/>
        </authorList>
    </citation>
    <scope>IDENTIFICATION</scope>
    <source>
        <strain evidence="1">IAEA</strain>
    </source>
</reference>
<organism evidence="1 2">
    <name type="scientific">Glossina pallidipes</name>
    <name type="common">Tsetse fly</name>
    <dbReference type="NCBI Taxonomy" id="7398"/>
    <lineage>
        <taxon>Eukaryota</taxon>
        <taxon>Metazoa</taxon>
        <taxon>Ecdysozoa</taxon>
        <taxon>Arthropoda</taxon>
        <taxon>Hexapoda</taxon>
        <taxon>Insecta</taxon>
        <taxon>Pterygota</taxon>
        <taxon>Neoptera</taxon>
        <taxon>Endopterygota</taxon>
        <taxon>Diptera</taxon>
        <taxon>Brachycera</taxon>
        <taxon>Muscomorpha</taxon>
        <taxon>Hippoboscoidea</taxon>
        <taxon>Glossinidae</taxon>
        <taxon>Glossina</taxon>
    </lineage>
</organism>
<dbReference type="EnsemblMetazoa" id="GPAI003781-RA">
    <property type="protein sequence ID" value="GPAI003781-PA"/>
    <property type="gene ID" value="GPAI003781"/>
</dbReference>
<dbReference type="VEuPathDB" id="VectorBase:GPAI003781"/>
<sequence length="133" mass="14726">MITIGNGIDIFAAIGDCLEKVSTPSFENVLEIHHKIDRTKRTELFDVGNYCNCDAGHCVLPIKITEHIASGRDMVRRVRLIELPGIVVVIRLCGLTENKITLRASSVFIGHTVMGVLYGISPYTYEHCGIVIE</sequence>
<keyword evidence="2" id="KW-1185">Reference proteome</keyword>
<protein>
    <submittedName>
        <fullName evidence="1">Uncharacterized protein</fullName>
    </submittedName>
</protein>
<reference evidence="2" key="1">
    <citation type="submission" date="2014-03" db="EMBL/GenBank/DDBJ databases">
        <authorList>
            <person name="Aksoy S."/>
            <person name="Warren W."/>
            <person name="Wilson R.K."/>
        </authorList>
    </citation>
    <scope>NUCLEOTIDE SEQUENCE [LARGE SCALE GENOMIC DNA]</scope>
    <source>
        <strain evidence="2">IAEA</strain>
    </source>
</reference>
<evidence type="ECO:0000313" key="1">
    <source>
        <dbReference type="EnsemblMetazoa" id="GPAI003781-PA"/>
    </source>
</evidence>
<dbReference type="Proteomes" id="UP000092445">
    <property type="component" value="Unassembled WGS sequence"/>
</dbReference>
<accession>A0A1A9Z4K6</accession>
<dbReference type="AlphaFoldDB" id="A0A1A9Z4K6"/>
<name>A0A1A9Z4K6_GLOPL</name>
<evidence type="ECO:0000313" key="2">
    <source>
        <dbReference type="Proteomes" id="UP000092445"/>
    </source>
</evidence>
<proteinExistence type="predicted"/>